<dbReference type="InterPro" id="IPR027417">
    <property type="entry name" value="P-loop_NTPase"/>
</dbReference>
<dbReference type="InterPro" id="IPR041617">
    <property type="entry name" value="TPR_MalT"/>
</dbReference>
<feature type="domain" description="HTH luxR-type" evidence="4">
    <location>
        <begin position="741"/>
        <end position="806"/>
    </location>
</feature>
<dbReference type="Gene3D" id="1.25.40.10">
    <property type="entry name" value="Tetratricopeptide repeat domain"/>
    <property type="match status" value="1"/>
</dbReference>
<dbReference type="Pfam" id="PF17874">
    <property type="entry name" value="TPR_MalT"/>
    <property type="match status" value="1"/>
</dbReference>
<evidence type="ECO:0000313" key="6">
    <source>
        <dbReference type="Proteomes" id="UP000574276"/>
    </source>
</evidence>
<dbReference type="PANTHER" id="PTHR44688">
    <property type="entry name" value="DNA-BINDING TRANSCRIPTIONAL ACTIVATOR DEVR_DOSR"/>
    <property type="match status" value="1"/>
</dbReference>
<dbReference type="Pfam" id="PF00196">
    <property type="entry name" value="GerE"/>
    <property type="match status" value="1"/>
</dbReference>
<dbReference type="PROSITE" id="PS50043">
    <property type="entry name" value="HTH_LUXR_2"/>
    <property type="match status" value="1"/>
</dbReference>
<dbReference type="PANTHER" id="PTHR44688:SF16">
    <property type="entry name" value="DNA-BINDING TRANSCRIPTIONAL ACTIVATOR DEVR_DOSR"/>
    <property type="match status" value="1"/>
</dbReference>
<dbReference type="InterPro" id="IPR016032">
    <property type="entry name" value="Sig_transdc_resp-reg_C-effctor"/>
</dbReference>
<keyword evidence="2" id="KW-0238">DNA-binding</keyword>
<dbReference type="GO" id="GO:0006355">
    <property type="term" value="P:regulation of DNA-templated transcription"/>
    <property type="evidence" value="ECO:0007669"/>
    <property type="project" value="InterPro"/>
</dbReference>
<evidence type="ECO:0000313" key="5">
    <source>
        <dbReference type="EMBL" id="MBB2181869.1"/>
    </source>
</evidence>
<dbReference type="SUPFAM" id="SSF46894">
    <property type="entry name" value="C-terminal effector domain of the bipartite response regulators"/>
    <property type="match status" value="1"/>
</dbReference>
<organism evidence="5 6">
    <name type="scientific">Variimorphobacter saccharofermentans</name>
    <dbReference type="NCBI Taxonomy" id="2755051"/>
    <lineage>
        <taxon>Bacteria</taxon>
        <taxon>Bacillati</taxon>
        <taxon>Bacillota</taxon>
        <taxon>Clostridia</taxon>
        <taxon>Lachnospirales</taxon>
        <taxon>Lachnospiraceae</taxon>
        <taxon>Variimorphobacter</taxon>
    </lineage>
</organism>
<keyword evidence="6" id="KW-1185">Reference proteome</keyword>
<dbReference type="Pfam" id="PF25873">
    <property type="entry name" value="WHD_MalT"/>
    <property type="match status" value="1"/>
</dbReference>
<protein>
    <submittedName>
        <fullName evidence="5">LuxR family transcriptional regulator</fullName>
    </submittedName>
</protein>
<evidence type="ECO:0000259" key="4">
    <source>
        <dbReference type="PROSITE" id="PS50043"/>
    </source>
</evidence>
<comment type="caution">
    <text evidence="5">The sequence shown here is derived from an EMBL/GenBank/DDBJ whole genome shotgun (WGS) entry which is preliminary data.</text>
</comment>
<dbReference type="Gene3D" id="3.40.50.300">
    <property type="entry name" value="P-loop containing nucleotide triphosphate hydrolases"/>
    <property type="match status" value="1"/>
</dbReference>
<name>A0A839JZ02_9FIRM</name>
<evidence type="ECO:0000256" key="1">
    <source>
        <dbReference type="ARBA" id="ARBA00023015"/>
    </source>
</evidence>
<gene>
    <name evidence="5" type="ORF">H0486_03150</name>
</gene>
<sequence>MRIKMKEKNEKTLESGLQTEEEFYIRPRIANKKMKSAQSLSQTVYLYGISGCGKTAFIRDFLGKRQYHYYSAEQLNEAELEFAPSEKQLIVVIDDLQQLRTDELRDILIKKIEMLARRQDVWLILSGRSRMPSWLLSVYYRRVFTVIEEEDFVLSETEMTNYLNLWGLTLTEEDFSRVAGLTKGIGIIIRLLAMELSSGRPFDTNYIERMRNDFWDYLDCHVYDQWDMEIQEFFMQVCIVEEFDQHLAEMITGRSDVERMIGIAEQLGNFMMFKEAVGGKRIYEIRLAMRHSMRRRLLRTYQKERRERLYYNAGLYYELEGDTPNALRMYEACHDTERIAGLLIANARKNPASGHYYELREYYLSLPEEKIRESMELMAGMSMLQSMLLNIEESERWYEELKQMEGTLSGSAKKAAKGQLVYLDIGLPHRGSSALVDILKNAGTLLMNRNISLPEFSVTSNLPSQMNGGKDFCEWSRRDKELAKSIGKIIEFTLGKYGKGLVNLALAESYLEKGEDSYEIANLTNKGMMQAQAGGKTTQCFVAAGILAWLHIINDHAEDAREILMNFWKKAEKEGSAKLLSNLEALQIRISLYQGKTAEAIEWMELAPEEELEFATMERFRYLTKVRVYLLMGRYEKAVNLLQRILYYADVMHRTYITMEARLLLAITQYRMGDGKWEENLQKALTQAESYHFVRLISREGAAVNRMLKETTWKCKNPSYLKAVLTETEKIALAYPGYLKQVTEEASFSENALKILKLQAEGLSTTEIAGELGLKVENVKYHNKQNFKKLGVNSKTAAVTEARKRKLI</sequence>
<accession>A0A839JZ02</accession>
<dbReference type="InterPro" id="IPR036388">
    <property type="entry name" value="WH-like_DNA-bd_sf"/>
</dbReference>
<dbReference type="SUPFAM" id="SSF52540">
    <property type="entry name" value="P-loop containing nucleoside triphosphate hydrolases"/>
    <property type="match status" value="1"/>
</dbReference>
<dbReference type="CDD" id="cd06170">
    <property type="entry name" value="LuxR_C_like"/>
    <property type="match status" value="1"/>
</dbReference>
<keyword evidence="1" id="KW-0805">Transcription regulation</keyword>
<dbReference type="Proteomes" id="UP000574276">
    <property type="component" value="Unassembled WGS sequence"/>
</dbReference>
<proteinExistence type="predicted"/>
<evidence type="ECO:0000256" key="3">
    <source>
        <dbReference type="ARBA" id="ARBA00023163"/>
    </source>
</evidence>
<dbReference type="InterPro" id="IPR059106">
    <property type="entry name" value="WHD_MalT"/>
</dbReference>
<dbReference type="Gene3D" id="1.10.10.10">
    <property type="entry name" value="Winged helix-like DNA-binding domain superfamily/Winged helix DNA-binding domain"/>
    <property type="match status" value="1"/>
</dbReference>
<dbReference type="SMART" id="SM00421">
    <property type="entry name" value="HTH_LUXR"/>
    <property type="match status" value="1"/>
</dbReference>
<keyword evidence="3" id="KW-0804">Transcription</keyword>
<evidence type="ECO:0000256" key="2">
    <source>
        <dbReference type="ARBA" id="ARBA00023125"/>
    </source>
</evidence>
<dbReference type="AlphaFoldDB" id="A0A839JZ02"/>
<reference evidence="5 6" key="1">
    <citation type="submission" date="2020-07" db="EMBL/GenBank/DDBJ databases">
        <title>Characterization and genome sequencing of isolate MD1, a novel member within the family Lachnospiraceae.</title>
        <authorList>
            <person name="Rettenmaier R."/>
            <person name="Di Bello L."/>
            <person name="Zinser C."/>
            <person name="Scheitz K."/>
            <person name="Liebl W."/>
            <person name="Zverlov V."/>
        </authorList>
    </citation>
    <scope>NUCLEOTIDE SEQUENCE [LARGE SCALE GENOMIC DNA]</scope>
    <source>
        <strain evidence="5 6">MD1</strain>
    </source>
</reference>
<dbReference type="EMBL" id="JACEGA010000001">
    <property type="protein sequence ID" value="MBB2181869.1"/>
    <property type="molecule type" value="Genomic_DNA"/>
</dbReference>
<dbReference type="GO" id="GO:0003677">
    <property type="term" value="F:DNA binding"/>
    <property type="evidence" value="ECO:0007669"/>
    <property type="project" value="UniProtKB-KW"/>
</dbReference>
<dbReference type="InterPro" id="IPR000792">
    <property type="entry name" value="Tscrpt_reg_LuxR_C"/>
</dbReference>
<dbReference type="InterPro" id="IPR011990">
    <property type="entry name" value="TPR-like_helical_dom_sf"/>
</dbReference>